<dbReference type="Proteomes" id="UP000494322">
    <property type="component" value="Unassembled WGS sequence"/>
</dbReference>
<dbReference type="RefSeq" id="WP_226275301.1">
    <property type="nucleotide sequence ID" value="NZ_CABWIK020000078.1"/>
</dbReference>
<proteinExistence type="predicted"/>
<accession>A0A6J5JUG8</accession>
<protein>
    <submittedName>
        <fullName evidence="2">Uncharacterized protein</fullName>
    </submittedName>
</protein>
<evidence type="ECO:0000313" key="2">
    <source>
        <dbReference type="EMBL" id="CAB3975602.1"/>
    </source>
</evidence>
<keyword evidence="1" id="KW-0472">Membrane</keyword>
<keyword evidence="1" id="KW-0812">Transmembrane</keyword>
<dbReference type="EMBL" id="CABWIK020000078">
    <property type="protein sequence ID" value="CAB3975602.1"/>
    <property type="molecule type" value="Genomic_DNA"/>
</dbReference>
<organism evidence="2 3">
    <name type="scientific">Burkholderia cenocepacia</name>
    <dbReference type="NCBI Taxonomy" id="95486"/>
    <lineage>
        <taxon>Bacteria</taxon>
        <taxon>Pseudomonadati</taxon>
        <taxon>Pseudomonadota</taxon>
        <taxon>Betaproteobacteria</taxon>
        <taxon>Burkholderiales</taxon>
        <taxon>Burkholderiaceae</taxon>
        <taxon>Burkholderia</taxon>
        <taxon>Burkholderia cepacia complex</taxon>
    </lineage>
</organism>
<name>A0A6J5JUG8_9BURK</name>
<sequence>MFAYVHIEHVMISRAMRRVLWLVLWLVTAVICAYTLLFIVVATSRYERTEGSCPDMSLDALRKKVLIRLLDEHGIPPDSVRFDGAPQYHAWKLGVWEFPLRVDETQYTAMIDCNEQLASYGQSVAPAGQARKPPLLQK</sequence>
<feature type="transmembrane region" description="Helical" evidence="1">
    <location>
        <begin position="20"/>
        <end position="42"/>
    </location>
</feature>
<dbReference type="AlphaFoldDB" id="A0A6J5JUG8"/>
<gene>
    <name evidence="2" type="ORF">BCO9919_06949</name>
</gene>
<evidence type="ECO:0000256" key="1">
    <source>
        <dbReference type="SAM" id="Phobius"/>
    </source>
</evidence>
<keyword evidence="1" id="KW-1133">Transmembrane helix</keyword>
<reference evidence="2 3" key="1">
    <citation type="submission" date="2020-04" db="EMBL/GenBank/DDBJ databases">
        <authorList>
            <person name="Depoorter E."/>
        </authorList>
    </citation>
    <scope>NUCLEOTIDE SEQUENCE [LARGE SCALE GENOMIC DNA]</scope>
    <source>
        <strain evidence="2 3">BCC0132</strain>
    </source>
</reference>
<evidence type="ECO:0000313" key="3">
    <source>
        <dbReference type="Proteomes" id="UP000494322"/>
    </source>
</evidence>